<dbReference type="InterPro" id="IPR028098">
    <property type="entry name" value="Glyco_trans_4-like_N"/>
</dbReference>
<dbReference type="Pfam" id="PF13439">
    <property type="entry name" value="Glyco_transf_4"/>
    <property type="match status" value="1"/>
</dbReference>
<dbReference type="PANTHER" id="PTHR45947">
    <property type="entry name" value="SULFOQUINOVOSYL TRANSFERASE SQD2"/>
    <property type="match status" value="1"/>
</dbReference>
<dbReference type="PANTHER" id="PTHR45947:SF3">
    <property type="entry name" value="SULFOQUINOVOSYL TRANSFERASE SQD2"/>
    <property type="match status" value="1"/>
</dbReference>
<keyword evidence="3" id="KW-0808">Transferase</keyword>
<sequence>MSLRLLLLSTPVGPLGSGLGGGVEATVLNLAQVLTQRGHRVAIAAPEGSQLPSDLDKAIALIQIPGVWQPTAQTQDRNALVLTESALANLWDYARRVQNQYDLLANFAYDWLPFYLTPFLSTPVAHFVSMGSLSVGEASPLENRLDQAIVHLSAQFPGTLGAYTQSQVKTFQGVDSADWEILGCGLDMARYEYCDRPKDFLAWAGRISPEKGLEDAISAALLAQKPLKIFGNIEDDDYWQSLQPLMLQAQKIAPIQHCGFLPTAELQQALGRAQALLVTPKWTEAFGIVAIEALACGVPVIAYKRGGPAEIVCSGKTGWLVAPDDVRALAEATERLQQIDRQACREWAIANYSLSAWGERFEQWFCKIVAKSKKHS</sequence>
<dbReference type="Pfam" id="PF00534">
    <property type="entry name" value="Glycos_transf_1"/>
    <property type="match status" value="1"/>
</dbReference>
<dbReference type="GO" id="GO:0016757">
    <property type="term" value="F:glycosyltransferase activity"/>
    <property type="evidence" value="ECO:0007669"/>
    <property type="project" value="InterPro"/>
</dbReference>
<dbReference type="Proteomes" id="UP000249354">
    <property type="component" value="Unassembled WGS sequence"/>
</dbReference>
<accession>A0A2W4UP85</accession>
<dbReference type="SUPFAM" id="SSF53756">
    <property type="entry name" value="UDP-Glycosyltransferase/glycogen phosphorylase"/>
    <property type="match status" value="1"/>
</dbReference>
<name>A0A2W4UP85_9CYAN</name>
<feature type="domain" description="Glycosyltransferase subfamily 4-like N-terminal" evidence="2">
    <location>
        <begin position="21"/>
        <end position="187"/>
    </location>
</feature>
<dbReference type="InterPro" id="IPR050194">
    <property type="entry name" value="Glycosyltransferase_grp1"/>
</dbReference>
<gene>
    <name evidence="3" type="ORF">DCF25_03940</name>
</gene>
<proteinExistence type="predicted"/>
<dbReference type="Gene3D" id="3.40.50.2000">
    <property type="entry name" value="Glycogen Phosphorylase B"/>
    <property type="match status" value="2"/>
</dbReference>
<evidence type="ECO:0000313" key="4">
    <source>
        <dbReference type="Proteomes" id="UP000249354"/>
    </source>
</evidence>
<evidence type="ECO:0000313" key="3">
    <source>
        <dbReference type="EMBL" id="PZO21964.1"/>
    </source>
</evidence>
<comment type="caution">
    <text evidence="3">The sequence shown here is derived from an EMBL/GenBank/DDBJ whole genome shotgun (WGS) entry which is preliminary data.</text>
</comment>
<protein>
    <submittedName>
        <fullName evidence="3">UDP-glucose--tetrahydrobiopterin glucosyltransferase</fullName>
    </submittedName>
</protein>
<evidence type="ECO:0000259" key="2">
    <source>
        <dbReference type="Pfam" id="PF13439"/>
    </source>
</evidence>
<organism evidence="3 4">
    <name type="scientific">Leptolyngbya foveolarum</name>
    <dbReference type="NCBI Taxonomy" id="47253"/>
    <lineage>
        <taxon>Bacteria</taxon>
        <taxon>Bacillati</taxon>
        <taxon>Cyanobacteriota</taxon>
        <taxon>Cyanophyceae</taxon>
        <taxon>Leptolyngbyales</taxon>
        <taxon>Leptolyngbyaceae</taxon>
        <taxon>Leptolyngbya group</taxon>
        <taxon>Leptolyngbya</taxon>
    </lineage>
</organism>
<dbReference type="EMBL" id="QBMC01000015">
    <property type="protein sequence ID" value="PZO21964.1"/>
    <property type="molecule type" value="Genomic_DNA"/>
</dbReference>
<dbReference type="CDD" id="cd03802">
    <property type="entry name" value="GT4_AviGT4-like"/>
    <property type="match status" value="1"/>
</dbReference>
<reference evidence="4" key="1">
    <citation type="submission" date="2018-04" db="EMBL/GenBank/DDBJ databases">
        <authorList>
            <person name="Cornet L."/>
        </authorList>
    </citation>
    <scope>NUCLEOTIDE SEQUENCE [LARGE SCALE GENOMIC DNA]</scope>
</reference>
<reference evidence="3 4" key="2">
    <citation type="submission" date="2018-06" db="EMBL/GenBank/DDBJ databases">
        <title>Metagenomic assembly of (sub)arctic Cyanobacteria and their associated microbiome from non-axenic cultures.</title>
        <authorList>
            <person name="Baurain D."/>
        </authorList>
    </citation>
    <scope>NUCLEOTIDE SEQUENCE [LARGE SCALE GENOMIC DNA]</scope>
    <source>
        <strain evidence="3">ULC129bin1</strain>
    </source>
</reference>
<dbReference type="AlphaFoldDB" id="A0A2W4UP85"/>
<evidence type="ECO:0000259" key="1">
    <source>
        <dbReference type="Pfam" id="PF00534"/>
    </source>
</evidence>
<feature type="domain" description="Glycosyl transferase family 1" evidence="1">
    <location>
        <begin position="199"/>
        <end position="339"/>
    </location>
</feature>
<dbReference type="InterPro" id="IPR001296">
    <property type="entry name" value="Glyco_trans_1"/>
</dbReference>